<evidence type="ECO:0000256" key="2">
    <source>
        <dbReference type="ARBA" id="ARBA00005272"/>
    </source>
</evidence>
<keyword evidence="3" id="KW-0285">Flavoprotein</keyword>
<dbReference type="PRINTS" id="PR00368">
    <property type="entry name" value="FADPNR"/>
</dbReference>
<dbReference type="PANTHER" id="PTHR42913:SF3">
    <property type="entry name" value="64 KDA MITOCHONDRIAL NADH DEHYDROGENASE (EUROFUNG)"/>
    <property type="match status" value="1"/>
</dbReference>
<evidence type="ECO:0000313" key="8">
    <source>
        <dbReference type="Proteomes" id="UP000051820"/>
    </source>
</evidence>
<dbReference type="Proteomes" id="UP000051820">
    <property type="component" value="Unassembled WGS sequence"/>
</dbReference>
<dbReference type="GO" id="GO:0003955">
    <property type="term" value="F:NAD(P)H dehydrogenase (quinone) activity"/>
    <property type="evidence" value="ECO:0007669"/>
    <property type="project" value="TreeGrafter"/>
</dbReference>
<dbReference type="Gene3D" id="3.50.50.100">
    <property type="match status" value="1"/>
</dbReference>
<feature type="domain" description="FAD/NAD(P)-binding" evidence="6">
    <location>
        <begin position="3"/>
        <end position="321"/>
    </location>
</feature>
<dbReference type="EMBL" id="AZGF01000012">
    <property type="protein sequence ID" value="KRM11999.1"/>
    <property type="molecule type" value="Genomic_DNA"/>
</dbReference>
<dbReference type="InterPro" id="IPR036188">
    <property type="entry name" value="FAD/NAD-bd_sf"/>
</dbReference>
<comment type="similarity">
    <text evidence="2">Belongs to the NADH dehydrogenase family.</text>
</comment>
<evidence type="ECO:0000256" key="4">
    <source>
        <dbReference type="ARBA" id="ARBA00022827"/>
    </source>
</evidence>
<dbReference type="OrthoDB" id="9781621at2"/>
<dbReference type="GO" id="GO:0019646">
    <property type="term" value="P:aerobic electron transport chain"/>
    <property type="evidence" value="ECO:0007669"/>
    <property type="project" value="TreeGrafter"/>
</dbReference>
<comment type="caution">
    <text evidence="7">The sequence shown here is derived from an EMBL/GenBank/DDBJ whole genome shotgun (WGS) entry which is preliminary data.</text>
</comment>
<proteinExistence type="inferred from homology"/>
<evidence type="ECO:0000256" key="5">
    <source>
        <dbReference type="ARBA" id="ARBA00023002"/>
    </source>
</evidence>
<dbReference type="STRING" id="1423807.FD16_GL000368"/>
<keyword evidence="5" id="KW-0560">Oxidoreductase</keyword>
<comment type="cofactor">
    <cofactor evidence="1">
        <name>FAD</name>
        <dbReference type="ChEBI" id="CHEBI:57692"/>
    </cofactor>
</comment>
<sequence>MKEVVILGAGYAGLRALKELQRHRTDCHVTLIDKHDYHYEATDLHEVATGMQHRSRISYDINDVVDRERTTFVQETVDKVDCENQKVICTNGKEVTYDYLIVALGFESETFGTPGVDEYALSMTNVDDAEKIYHHICEQMQLYKQTQDEDFLKIVVCGAGFTGVELMGALVEAKPEYAKIADVNPAQIEIYCVEASTRLLPMFNEKLASYGIDHLKEWGVKLYTGMRVKEIKPNLVMYRAGDDDPMKEISARTIIWTTGVRGSKVIAASGFSEKRGRVMVKDDLSAPDHDNVYIVGDVAAVMDTSTQRPYPTTAQISLKMGHHAAKNIIRQIAGQSTEPFSFKSLGSVASIGNTHAFGLVGTTPIKGYPASFVKKAIMDKSLLETGGVKETMSKGRFDFYH</sequence>
<dbReference type="eggNOG" id="COG1252">
    <property type="taxonomic scope" value="Bacteria"/>
</dbReference>
<evidence type="ECO:0000259" key="6">
    <source>
        <dbReference type="Pfam" id="PF07992"/>
    </source>
</evidence>
<evidence type="ECO:0000313" key="7">
    <source>
        <dbReference type="EMBL" id="KRM11999.1"/>
    </source>
</evidence>
<keyword evidence="8" id="KW-1185">Reference proteome</keyword>
<dbReference type="RefSeq" id="WP_010621164.1">
    <property type="nucleotide sequence ID" value="NZ_AZGF01000012.1"/>
</dbReference>
<organism evidence="7 8">
    <name type="scientific">Paucilactobacillus suebicus DSM 5007 = KCTC 3549</name>
    <dbReference type="NCBI Taxonomy" id="1423807"/>
    <lineage>
        <taxon>Bacteria</taxon>
        <taxon>Bacillati</taxon>
        <taxon>Bacillota</taxon>
        <taxon>Bacilli</taxon>
        <taxon>Lactobacillales</taxon>
        <taxon>Lactobacillaceae</taxon>
        <taxon>Paucilactobacillus</taxon>
    </lineage>
</organism>
<dbReference type="InterPro" id="IPR051169">
    <property type="entry name" value="NADH-Q_oxidoreductase"/>
</dbReference>
<dbReference type="SUPFAM" id="SSF51905">
    <property type="entry name" value="FAD/NAD(P)-binding domain"/>
    <property type="match status" value="2"/>
</dbReference>
<dbReference type="Pfam" id="PF07992">
    <property type="entry name" value="Pyr_redox_2"/>
    <property type="match status" value="1"/>
</dbReference>
<protein>
    <submittedName>
        <fullName evidence="7">Pyridine nucleotide-disulfide family oxidoreductase</fullName>
    </submittedName>
</protein>
<reference evidence="7 8" key="1">
    <citation type="journal article" date="2015" name="Genome Announc.">
        <title>Expanding the biotechnology potential of lactobacilli through comparative genomics of 213 strains and associated genera.</title>
        <authorList>
            <person name="Sun Z."/>
            <person name="Harris H.M."/>
            <person name="McCann A."/>
            <person name="Guo C."/>
            <person name="Argimon S."/>
            <person name="Zhang W."/>
            <person name="Yang X."/>
            <person name="Jeffery I.B."/>
            <person name="Cooney J.C."/>
            <person name="Kagawa T.F."/>
            <person name="Liu W."/>
            <person name="Song Y."/>
            <person name="Salvetti E."/>
            <person name="Wrobel A."/>
            <person name="Rasinkangas P."/>
            <person name="Parkhill J."/>
            <person name="Rea M.C."/>
            <person name="O'Sullivan O."/>
            <person name="Ritari J."/>
            <person name="Douillard F.P."/>
            <person name="Paul Ross R."/>
            <person name="Yang R."/>
            <person name="Briner A.E."/>
            <person name="Felis G.E."/>
            <person name="de Vos W.M."/>
            <person name="Barrangou R."/>
            <person name="Klaenhammer T.R."/>
            <person name="Caufield P.W."/>
            <person name="Cui Y."/>
            <person name="Zhang H."/>
            <person name="O'Toole P.W."/>
        </authorList>
    </citation>
    <scope>NUCLEOTIDE SEQUENCE [LARGE SCALE GENOMIC DNA]</scope>
    <source>
        <strain evidence="7 8">DSM 5007</strain>
    </source>
</reference>
<evidence type="ECO:0000256" key="3">
    <source>
        <dbReference type="ARBA" id="ARBA00022630"/>
    </source>
</evidence>
<dbReference type="PRINTS" id="PR00411">
    <property type="entry name" value="PNDRDTASEI"/>
</dbReference>
<gene>
    <name evidence="7" type="ORF">FD16_GL000368</name>
</gene>
<dbReference type="PATRIC" id="fig|1423807.3.peg.373"/>
<evidence type="ECO:0000256" key="1">
    <source>
        <dbReference type="ARBA" id="ARBA00001974"/>
    </source>
</evidence>
<dbReference type="PANTHER" id="PTHR42913">
    <property type="entry name" value="APOPTOSIS-INDUCING FACTOR 1"/>
    <property type="match status" value="1"/>
</dbReference>
<dbReference type="AlphaFoldDB" id="A0A0R1W3B9"/>
<keyword evidence="4" id="KW-0274">FAD</keyword>
<dbReference type="InterPro" id="IPR023753">
    <property type="entry name" value="FAD/NAD-binding_dom"/>
</dbReference>
<accession>A0A0R1W3B9</accession>
<name>A0A0R1W3B9_9LACO</name>